<keyword evidence="5" id="KW-1185">Reference proteome</keyword>
<feature type="domain" description="Ketoreductase" evidence="3">
    <location>
        <begin position="20"/>
        <end position="207"/>
    </location>
</feature>
<proteinExistence type="inferred from homology"/>
<dbReference type="InterPro" id="IPR020904">
    <property type="entry name" value="Sc_DH/Rdtase_CS"/>
</dbReference>
<dbReference type="FunFam" id="3.40.50.720:FF:000084">
    <property type="entry name" value="Short-chain dehydrogenase reductase"/>
    <property type="match status" value="1"/>
</dbReference>
<organism evidence="4 5">
    <name type="scientific">Leucobacter massiliensis</name>
    <dbReference type="NCBI Taxonomy" id="1686285"/>
    <lineage>
        <taxon>Bacteria</taxon>
        <taxon>Bacillati</taxon>
        <taxon>Actinomycetota</taxon>
        <taxon>Actinomycetes</taxon>
        <taxon>Micrococcales</taxon>
        <taxon>Microbacteriaceae</taxon>
        <taxon>Leucobacter</taxon>
    </lineage>
</organism>
<name>A0A2S9QNR4_9MICO</name>
<dbReference type="PROSITE" id="PS00061">
    <property type="entry name" value="ADH_SHORT"/>
    <property type="match status" value="1"/>
</dbReference>
<comment type="caution">
    <text evidence="4">The sequence shown here is derived from an EMBL/GenBank/DDBJ whole genome shotgun (WGS) entry which is preliminary data.</text>
</comment>
<dbReference type="RefSeq" id="WP_105805677.1">
    <property type="nucleotide sequence ID" value="NZ_MWZD01000017.1"/>
</dbReference>
<evidence type="ECO:0000256" key="2">
    <source>
        <dbReference type="ARBA" id="ARBA00023002"/>
    </source>
</evidence>
<dbReference type="Proteomes" id="UP000238650">
    <property type="component" value="Unassembled WGS sequence"/>
</dbReference>
<sequence>MSGDGARVAGGTGPDSGTVRFAVVTGATGGIGSAICAALADSGHAVLAHYGSREERARELQQKLRDRGARCHLIGADLGDPAGVDAVVRHVGALLEEHPEYRLTALVNNAAKMLSPSFADTTPADFDRYFAINTRAPFFLAQGLVPLMPPGGSVVNMSSASAHFSSPGDISYAMSKAAVESLTRNMAEAIASRGIRVNAVIPGFTDNGHPGFRSAAVREYMASFAVLGGVSEPETVAAAVAFLASDAAKRTTGTTLDVSGGSTLSARGARKHSVKELLAEDQEEV</sequence>
<evidence type="ECO:0000313" key="4">
    <source>
        <dbReference type="EMBL" id="PRI11226.1"/>
    </source>
</evidence>
<dbReference type="OrthoDB" id="517007at2"/>
<dbReference type="CDD" id="cd05233">
    <property type="entry name" value="SDR_c"/>
    <property type="match status" value="1"/>
</dbReference>
<dbReference type="PRINTS" id="PR00081">
    <property type="entry name" value="GDHRDH"/>
</dbReference>
<gene>
    <name evidence="4" type="ORF">B4915_10275</name>
</gene>
<evidence type="ECO:0000313" key="5">
    <source>
        <dbReference type="Proteomes" id="UP000238650"/>
    </source>
</evidence>
<reference evidence="4 5" key="1">
    <citation type="journal article" date="2017" name="New Microbes New Infect">
        <title>Genome sequence of 'Leucobacter massiliensis' sp. nov. isolated from human pharynx after travel to the 2014 Hajj.</title>
        <authorList>
            <person name="Leangapichart T."/>
            <person name="Gautret P."/>
            <person name="Nguyen T.T."/>
            <person name="Armstrong N."/>
            <person name="Rolain J.M."/>
        </authorList>
    </citation>
    <scope>NUCLEOTIDE SEQUENCE [LARGE SCALE GENOMIC DNA]</scope>
    <source>
        <strain evidence="4 5">122RC15</strain>
    </source>
</reference>
<dbReference type="Gene3D" id="3.40.50.720">
    <property type="entry name" value="NAD(P)-binding Rossmann-like Domain"/>
    <property type="match status" value="1"/>
</dbReference>
<dbReference type="GO" id="GO:0016491">
    <property type="term" value="F:oxidoreductase activity"/>
    <property type="evidence" value="ECO:0007669"/>
    <property type="project" value="UniProtKB-KW"/>
</dbReference>
<dbReference type="AlphaFoldDB" id="A0A2S9QNR4"/>
<accession>A0A2S9QNR4</accession>
<dbReference type="SMART" id="SM00822">
    <property type="entry name" value="PKS_KR"/>
    <property type="match status" value="1"/>
</dbReference>
<protein>
    <recommendedName>
        <fullName evidence="3">Ketoreductase domain-containing protein</fullName>
    </recommendedName>
</protein>
<dbReference type="Pfam" id="PF13561">
    <property type="entry name" value="adh_short_C2"/>
    <property type="match status" value="1"/>
</dbReference>
<keyword evidence="2" id="KW-0560">Oxidoreductase</keyword>
<dbReference type="InterPro" id="IPR057326">
    <property type="entry name" value="KR_dom"/>
</dbReference>
<evidence type="ECO:0000259" key="3">
    <source>
        <dbReference type="SMART" id="SM00822"/>
    </source>
</evidence>
<dbReference type="EMBL" id="MWZD01000017">
    <property type="protein sequence ID" value="PRI11226.1"/>
    <property type="molecule type" value="Genomic_DNA"/>
</dbReference>
<dbReference type="InterPro" id="IPR036291">
    <property type="entry name" value="NAD(P)-bd_dom_sf"/>
</dbReference>
<dbReference type="PANTHER" id="PTHR43639">
    <property type="entry name" value="OXIDOREDUCTASE, SHORT-CHAIN DEHYDROGENASE/REDUCTASE FAMILY (AFU_ORTHOLOGUE AFUA_5G02870)"/>
    <property type="match status" value="1"/>
</dbReference>
<dbReference type="PRINTS" id="PR00080">
    <property type="entry name" value="SDRFAMILY"/>
</dbReference>
<dbReference type="InterPro" id="IPR002347">
    <property type="entry name" value="SDR_fam"/>
</dbReference>
<dbReference type="SUPFAM" id="SSF51735">
    <property type="entry name" value="NAD(P)-binding Rossmann-fold domains"/>
    <property type="match status" value="1"/>
</dbReference>
<evidence type="ECO:0000256" key="1">
    <source>
        <dbReference type="ARBA" id="ARBA00006484"/>
    </source>
</evidence>
<dbReference type="PANTHER" id="PTHR43639:SF1">
    <property type="entry name" value="SHORT-CHAIN DEHYDROGENASE_REDUCTASE FAMILY PROTEIN"/>
    <property type="match status" value="1"/>
</dbReference>
<comment type="similarity">
    <text evidence="1">Belongs to the short-chain dehydrogenases/reductases (SDR) family.</text>
</comment>